<dbReference type="PROSITE" id="PS51093">
    <property type="entry name" value="PTS_EIIA_TYPE_1"/>
    <property type="match status" value="1"/>
</dbReference>
<gene>
    <name evidence="8" type="ORF">KIMC2_13930</name>
</gene>
<feature type="domain" description="PTS EIIA type-1" evidence="7">
    <location>
        <begin position="17"/>
        <end position="116"/>
    </location>
</feature>
<reference evidence="8 9" key="1">
    <citation type="journal article" date="2023" name="Microbiol. Spectr.">
        <title>Symbiosis of Carpenter Bees with Uncharacterized Lactic Acid Bacteria Showing NAD Auxotrophy.</title>
        <authorList>
            <person name="Kawasaki S."/>
            <person name="Ozawa K."/>
            <person name="Mori T."/>
            <person name="Yamamoto A."/>
            <person name="Ito M."/>
            <person name="Ohkuma M."/>
            <person name="Sakamoto M."/>
            <person name="Matsutani M."/>
        </authorList>
    </citation>
    <scope>NUCLEOTIDE SEQUENCE [LARGE SCALE GENOMIC DNA]</scope>
    <source>
        <strain evidence="8 9">KimC2</strain>
    </source>
</reference>
<dbReference type="KEGG" id="xak:KIMC2_13930"/>
<dbReference type="InterPro" id="IPR011055">
    <property type="entry name" value="Dup_hybrid_motif"/>
</dbReference>
<evidence type="ECO:0000256" key="2">
    <source>
        <dbReference type="ARBA" id="ARBA00022448"/>
    </source>
</evidence>
<name>A0AAU9D2V7_9LACO</name>
<dbReference type="NCBIfam" id="TIGR00830">
    <property type="entry name" value="PTBA"/>
    <property type="match status" value="1"/>
</dbReference>
<dbReference type="GO" id="GO:0016301">
    <property type="term" value="F:kinase activity"/>
    <property type="evidence" value="ECO:0007669"/>
    <property type="project" value="UniProtKB-KW"/>
</dbReference>
<keyword evidence="4" id="KW-0808">Transferase</keyword>
<accession>A0AAU9D2V7</accession>
<keyword evidence="3" id="KW-0762">Sugar transport</keyword>
<keyword evidence="9" id="KW-1185">Reference proteome</keyword>
<dbReference type="Pfam" id="PF00358">
    <property type="entry name" value="PTS_EIIA_1"/>
    <property type="match status" value="1"/>
</dbReference>
<dbReference type="AlphaFoldDB" id="A0AAU9D2V7"/>
<evidence type="ECO:0000313" key="9">
    <source>
        <dbReference type="Proteomes" id="UP001321804"/>
    </source>
</evidence>
<dbReference type="Proteomes" id="UP001321804">
    <property type="component" value="Chromosome"/>
</dbReference>
<evidence type="ECO:0000313" key="8">
    <source>
        <dbReference type="EMBL" id="BDR56831.1"/>
    </source>
</evidence>
<evidence type="ECO:0000256" key="4">
    <source>
        <dbReference type="ARBA" id="ARBA00022679"/>
    </source>
</evidence>
<comment type="subcellular location">
    <subcellularLocation>
        <location evidence="1">Cytoplasm</location>
    </subcellularLocation>
</comment>
<dbReference type="PROSITE" id="PS00371">
    <property type="entry name" value="PTS_EIIA_TYPE_1_HIS"/>
    <property type="match status" value="1"/>
</dbReference>
<organism evidence="8 9">
    <name type="scientific">Xylocopilactobacillus apis</name>
    <dbReference type="NCBI Taxonomy" id="2932183"/>
    <lineage>
        <taxon>Bacteria</taxon>
        <taxon>Bacillati</taxon>
        <taxon>Bacillota</taxon>
        <taxon>Bacilli</taxon>
        <taxon>Lactobacillales</taxon>
        <taxon>Lactobacillaceae</taxon>
        <taxon>Xylocopilactobacillus</taxon>
    </lineage>
</organism>
<dbReference type="Gene3D" id="2.70.70.10">
    <property type="entry name" value="Glucose Permease (Domain IIA)"/>
    <property type="match status" value="1"/>
</dbReference>
<dbReference type="GO" id="GO:0009401">
    <property type="term" value="P:phosphoenolpyruvate-dependent sugar phosphotransferase system"/>
    <property type="evidence" value="ECO:0007669"/>
    <property type="project" value="UniProtKB-KW"/>
</dbReference>
<evidence type="ECO:0000256" key="1">
    <source>
        <dbReference type="ARBA" id="ARBA00004496"/>
    </source>
</evidence>
<evidence type="ECO:0000256" key="5">
    <source>
        <dbReference type="ARBA" id="ARBA00022683"/>
    </source>
</evidence>
<evidence type="ECO:0000259" key="7">
    <source>
        <dbReference type="PROSITE" id="PS51093"/>
    </source>
</evidence>
<sequence length="116" mass="12399">MISPAKGEVIPLNEVKDEAFATASLGEGFAVEPIDGKIVVPCAGKILFIAPSKHAIGIQSDDGLEILIHIGLDTIELNGKYFNSEVTSGDVVKQGQQLMDIDFDKIKEAGYVTQII</sequence>
<keyword evidence="5" id="KW-0598">Phosphotransferase system</keyword>
<keyword evidence="6" id="KW-0418">Kinase</keyword>
<protein>
    <recommendedName>
        <fullName evidence="7">PTS EIIA type-1 domain-containing protein</fullName>
    </recommendedName>
</protein>
<dbReference type="GO" id="GO:0005737">
    <property type="term" value="C:cytoplasm"/>
    <property type="evidence" value="ECO:0007669"/>
    <property type="project" value="UniProtKB-SubCell"/>
</dbReference>
<dbReference type="InterPro" id="IPR050890">
    <property type="entry name" value="PTS_EIIA_component"/>
</dbReference>
<dbReference type="PANTHER" id="PTHR45008:SF1">
    <property type="entry name" value="PTS SYSTEM GLUCOSE-SPECIFIC EIIA COMPONENT"/>
    <property type="match status" value="1"/>
</dbReference>
<dbReference type="PANTHER" id="PTHR45008">
    <property type="entry name" value="PTS SYSTEM GLUCOSE-SPECIFIC EIIA COMPONENT"/>
    <property type="match status" value="1"/>
</dbReference>
<evidence type="ECO:0000256" key="3">
    <source>
        <dbReference type="ARBA" id="ARBA00022597"/>
    </source>
</evidence>
<dbReference type="EMBL" id="AP026801">
    <property type="protein sequence ID" value="BDR56831.1"/>
    <property type="molecule type" value="Genomic_DNA"/>
</dbReference>
<proteinExistence type="predicted"/>
<dbReference type="InterPro" id="IPR001127">
    <property type="entry name" value="PTS_EIIA_1_perm"/>
</dbReference>
<evidence type="ECO:0000256" key="6">
    <source>
        <dbReference type="ARBA" id="ARBA00022777"/>
    </source>
</evidence>
<dbReference type="SUPFAM" id="SSF51261">
    <property type="entry name" value="Duplicated hybrid motif"/>
    <property type="match status" value="1"/>
</dbReference>
<keyword evidence="2" id="KW-0813">Transport</keyword>